<keyword evidence="1" id="KW-1133">Transmembrane helix</keyword>
<keyword evidence="1" id="KW-0812">Transmembrane</keyword>
<feature type="transmembrane region" description="Helical" evidence="1">
    <location>
        <begin position="43"/>
        <end position="61"/>
    </location>
</feature>
<feature type="transmembrane region" description="Helical" evidence="1">
    <location>
        <begin position="6"/>
        <end position="31"/>
    </location>
</feature>
<feature type="domain" description="DUF4126" evidence="2">
    <location>
        <begin position="9"/>
        <end position="182"/>
    </location>
</feature>
<proteinExistence type="predicted"/>
<dbReference type="InterPro" id="IPR025196">
    <property type="entry name" value="DUF4126"/>
</dbReference>
<reference evidence="3" key="1">
    <citation type="submission" date="2020-02" db="EMBL/GenBank/DDBJ databases">
        <authorList>
            <person name="Meier V. D."/>
        </authorList>
    </citation>
    <scope>NUCLEOTIDE SEQUENCE</scope>
    <source>
        <strain evidence="3">AVDCRST_MAG28</strain>
    </source>
</reference>
<dbReference type="Pfam" id="PF13548">
    <property type="entry name" value="DUF4126"/>
    <property type="match status" value="1"/>
</dbReference>
<name>A0A6J4QNW7_9ACTN</name>
<feature type="transmembrane region" description="Helical" evidence="1">
    <location>
        <begin position="81"/>
        <end position="99"/>
    </location>
</feature>
<gene>
    <name evidence="3" type="ORF">AVDCRST_MAG28-1381</name>
</gene>
<evidence type="ECO:0000313" key="3">
    <source>
        <dbReference type="EMBL" id="CAA9450419.1"/>
    </source>
</evidence>
<evidence type="ECO:0000256" key="1">
    <source>
        <dbReference type="SAM" id="Phobius"/>
    </source>
</evidence>
<feature type="transmembrane region" description="Helical" evidence="1">
    <location>
        <begin position="150"/>
        <end position="178"/>
    </location>
</feature>
<accession>A0A6J4QNW7</accession>
<protein>
    <recommendedName>
        <fullName evidence="2">DUF4126 domain-containing protein</fullName>
    </recommendedName>
</protein>
<dbReference type="AlphaFoldDB" id="A0A6J4QNW7"/>
<organism evidence="3">
    <name type="scientific">uncultured Rubrobacteraceae bacterium</name>
    <dbReference type="NCBI Taxonomy" id="349277"/>
    <lineage>
        <taxon>Bacteria</taxon>
        <taxon>Bacillati</taxon>
        <taxon>Actinomycetota</taxon>
        <taxon>Rubrobacteria</taxon>
        <taxon>Rubrobacterales</taxon>
        <taxon>Rubrobacteraceae</taxon>
        <taxon>environmental samples</taxon>
    </lineage>
</organism>
<dbReference type="EMBL" id="CADCVE010000027">
    <property type="protein sequence ID" value="CAA9450419.1"/>
    <property type="molecule type" value="Genomic_DNA"/>
</dbReference>
<keyword evidence="1" id="KW-0472">Membrane</keyword>
<sequence>METLFAAGIGIGLSSIAGVRAYLPLALVGLFARFGFFTLPGPFGLLDDWLVIGVLLVLALVESGLDKIPALDSIFDFVQTPLRIVAGAILFAAVLQVGVAPDGFQELVPELLAGGGIAGVVAVVKSVLRPPANVSAAGVSAPFLSTFEDVVALLGGVVAVLVPLVPLVLVAFLLFFFFRVRRRRGRKYGGLRILRD</sequence>
<evidence type="ECO:0000259" key="2">
    <source>
        <dbReference type="Pfam" id="PF13548"/>
    </source>
</evidence>